<keyword evidence="3" id="KW-1185">Reference proteome</keyword>
<reference evidence="2 3" key="1">
    <citation type="submission" date="2016-03" db="EMBL/GenBank/DDBJ databases">
        <title>Genome sequence of Nesiotobacter sp. nov., a moderately halophilic alphaproteobacterium isolated from the Yellow Sea, China.</title>
        <authorList>
            <person name="Zhang G."/>
            <person name="Zhang R."/>
        </authorList>
    </citation>
    <scope>NUCLEOTIDE SEQUENCE [LARGE SCALE GENOMIC DNA]</scope>
    <source>
        <strain evidence="2 3">WB1-6</strain>
    </source>
</reference>
<dbReference type="SUPFAM" id="SSF55797">
    <property type="entry name" value="PR-1-like"/>
    <property type="match status" value="1"/>
</dbReference>
<dbReference type="EMBL" id="LVVZ01000010">
    <property type="protein sequence ID" value="OKL44866.1"/>
    <property type="molecule type" value="Genomic_DNA"/>
</dbReference>
<organism evidence="2 3">
    <name type="scientific">Pseudovibrio exalbescens</name>
    <dbReference type="NCBI Taxonomy" id="197461"/>
    <lineage>
        <taxon>Bacteria</taxon>
        <taxon>Pseudomonadati</taxon>
        <taxon>Pseudomonadota</taxon>
        <taxon>Alphaproteobacteria</taxon>
        <taxon>Hyphomicrobiales</taxon>
        <taxon>Stappiaceae</taxon>
        <taxon>Pseudovibrio</taxon>
    </lineage>
</organism>
<protein>
    <recommendedName>
        <fullName evidence="1">SCP domain-containing protein</fullName>
    </recommendedName>
</protein>
<sequence length="171" mass="18195">MVFTVLKSVWAGILMAISTVGLVGCVGGPDTPSYYQSLERPDAQIDQQVVAAMISSYRAQQGLGPVVVASSLGRAAAIKAQSLATTGGSNLSGREGGDLAERLEAVGELNIYAVENTSAGYRRWAEAFSGWRDSPRHRAVMLDPKITRIGIATAYAPQTKYKVFWSLVGAE</sequence>
<dbReference type="PROSITE" id="PS51257">
    <property type="entry name" value="PROKAR_LIPOPROTEIN"/>
    <property type="match status" value="1"/>
</dbReference>
<dbReference type="STRING" id="197461.A3843_06135"/>
<comment type="caution">
    <text evidence="2">The sequence shown here is derived from an EMBL/GenBank/DDBJ whole genome shotgun (WGS) entry which is preliminary data.</text>
</comment>
<accession>A0A1U7JJE4</accession>
<gene>
    <name evidence="2" type="ORF">A3843_06135</name>
</gene>
<dbReference type="AlphaFoldDB" id="A0A1U7JJE4"/>
<dbReference type="PANTHER" id="PTHR31157">
    <property type="entry name" value="SCP DOMAIN-CONTAINING PROTEIN"/>
    <property type="match status" value="1"/>
</dbReference>
<dbReference type="InterPro" id="IPR014044">
    <property type="entry name" value="CAP_dom"/>
</dbReference>
<feature type="domain" description="SCP" evidence="1">
    <location>
        <begin position="53"/>
        <end position="166"/>
    </location>
</feature>
<dbReference type="InterPro" id="IPR035940">
    <property type="entry name" value="CAP_sf"/>
</dbReference>
<dbReference type="Proteomes" id="UP000185783">
    <property type="component" value="Unassembled WGS sequence"/>
</dbReference>
<dbReference type="CDD" id="cd05379">
    <property type="entry name" value="CAP_bacterial"/>
    <property type="match status" value="1"/>
</dbReference>
<proteinExistence type="predicted"/>
<dbReference type="Gene3D" id="3.40.33.10">
    <property type="entry name" value="CAP"/>
    <property type="match status" value="1"/>
</dbReference>
<name>A0A1U7JJE4_9HYPH</name>
<dbReference type="PANTHER" id="PTHR31157:SF1">
    <property type="entry name" value="SCP DOMAIN-CONTAINING PROTEIN"/>
    <property type="match status" value="1"/>
</dbReference>
<dbReference type="Pfam" id="PF00188">
    <property type="entry name" value="CAP"/>
    <property type="match status" value="1"/>
</dbReference>
<evidence type="ECO:0000313" key="2">
    <source>
        <dbReference type="EMBL" id="OKL44866.1"/>
    </source>
</evidence>
<evidence type="ECO:0000259" key="1">
    <source>
        <dbReference type="Pfam" id="PF00188"/>
    </source>
</evidence>
<evidence type="ECO:0000313" key="3">
    <source>
        <dbReference type="Proteomes" id="UP000185783"/>
    </source>
</evidence>